<gene>
    <name evidence="2" type="ORF">ISF26_04825</name>
</gene>
<keyword evidence="1" id="KW-0732">Signal</keyword>
<organism evidence="2 3">
    <name type="scientific">Gloeobacter morelensis MG652769</name>
    <dbReference type="NCBI Taxonomy" id="2781736"/>
    <lineage>
        <taxon>Bacteria</taxon>
        <taxon>Bacillati</taxon>
        <taxon>Cyanobacteriota</taxon>
        <taxon>Cyanophyceae</taxon>
        <taxon>Gloeobacterales</taxon>
        <taxon>Gloeobacteraceae</taxon>
        <taxon>Gloeobacter</taxon>
        <taxon>Gloeobacter morelensis</taxon>
    </lineage>
</organism>
<reference evidence="2 3" key="1">
    <citation type="journal article" date="2021" name="Genome Biol. Evol.">
        <title>Complete Genome Sequencing of a Novel Gloeobacter Species from a Waterfall Cave in Mexico.</title>
        <authorList>
            <person name="Saw J.H."/>
            <person name="Cardona T."/>
            <person name="Montejano G."/>
        </authorList>
    </citation>
    <scope>NUCLEOTIDE SEQUENCE [LARGE SCALE GENOMIC DNA]</scope>
    <source>
        <strain evidence="2">MG652769</strain>
    </source>
</reference>
<name>A0ABY3PPE0_9CYAN</name>
<keyword evidence="3" id="KW-1185">Reference proteome</keyword>
<evidence type="ECO:0000313" key="2">
    <source>
        <dbReference type="EMBL" id="UFP95573.1"/>
    </source>
</evidence>
<evidence type="ECO:0000256" key="1">
    <source>
        <dbReference type="SAM" id="SignalP"/>
    </source>
</evidence>
<sequence length="333" mass="36173">MKQVWLILPLLVVCQLPLQAQSPKQASSQQTTNAAVDAQVREAVIDNWLVPKLTSDAIITVNATLLPGGTLANPQLSVGGVQGSELNDTRTSFLKALSDTKISSNQPVGPVSFEVEARTRAGIARCYPLRVYLPTTTTDSKETIPTDLEETLQKAVVTWNKMAVSYSKAKTLPPYQFVDSPEKAEVIVEAYANHPSFSAYLIDDLTKKIILRIPVKVLYGGMVSTGLRWWSPGAVKQIALFEFGRLLGLGLSNVATNVLYPDFSREILTTETQDTQTSDVSVYAVAQDGDPYFYQGVGTKTVNSNQLQAVDSLLQSRVCPNAPKNLSVQGIAP</sequence>
<dbReference type="Proteomes" id="UP001054846">
    <property type="component" value="Chromosome"/>
</dbReference>
<protein>
    <submittedName>
        <fullName evidence="2">Uncharacterized protein</fullName>
    </submittedName>
</protein>
<evidence type="ECO:0000313" key="3">
    <source>
        <dbReference type="Proteomes" id="UP001054846"/>
    </source>
</evidence>
<feature type="chain" id="PRO_5047508219" evidence="1">
    <location>
        <begin position="21"/>
        <end position="333"/>
    </location>
</feature>
<dbReference type="RefSeq" id="WP_230842801.1">
    <property type="nucleotide sequence ID" value="NZ_CP063845.1"/>
</dbReference>
<proteinExistence type="predicted"/>
<feature type="signal peptide" evidence="1">
    <location>
        <begin position="1"/>
        <end position="20"/>
    </location>
</feature>
<dbReference type="EMBL" id="CP063845">
    <property type="protein sequence ID" value="UFP95573.1"/>
    <property type="molecule type" value="Genomic_DNA"/>
</dbReference>
<accession>A0ABY3PPE0</accession>